<organism evidence="1 2">
    <name type="scientific">Streptomyces thermoalcalitolerans</name>
    <dbReference type="NCBI Taxonomy" id="65605"/>
    <lineage>
        <taxon>Bacteria</taxon>
        <taxon>Bacillati</taxon>
        <taxon>Actinomycetota</taxon>
        <taxon>Actinomycetes</taxon>
        <taxon>Kitasatosporales</taxon>
        <taxon>Streptomycetaceae</taxon>
        <taxon>Streptomyces</taxon>
    </lineage>
</organism>
<reference evidence="1 2" key="1">
    <citation type="journal article" date="2019" name="Int. J. Syst. Evol. Microbiol.">
        <title>The Global Catalogue of Microorganisms (GCM) 10K type strain sequencing project: providing services to taxonomists for standard genome sequencing and annotation.</title>
        <authorList>
            <consortium name="The Broad Institute Genomics Platform"/>
            <consortium name="The Broad Institute Genome Sequencing Center for Infectious Disease"/>
            <person name="Wu L."/>
            <person name="Ma J."/>
        </authorList>
    </citation>
    <scope>NUCLEOTIDE SEQUENCE [LARGE SCALE GENOMIC DNA]</scope>
    <source>
        <strain evidence="1 2">JCM 10673</strain>
    </source>
</reference>
<gene>
    <name evidence="1" type="ORF">GCM10009549_26650</name>
</gene>
<accession>A0ABN1NPR5</accession>
<name>A0ABN1NPR5_9ACTN</name>
<evidence type="ECO:0000313" key="1">
    <source>
        <dbReference type="EMBL" id="GAA0913404.1"/>
    </source>
</evidence>
<keyword evidence="2" id="KW-1185">Reference proteome</keyword>
<evidence type="ECO:0000313" key="2">
    <source>
        <dbReference type="Proteomes" id="UP001501005"/>
    </source>
</evidence>
<comment type="caution">
    <text evidence="1">The sequence shown here is derived from an EMBL/GenBank/DDBJ whole genome shotgun (WGS) entry which is preliminary data.</text>
</comment>
<proteinExistence type="predicted"/>
<dbReference type="Proteomes" id="UP001501005">
    <property type="component" value="Unassembled WGS sequence"/>
</dbReference>
<dbReference type="RefSeq" id="WP_344049671.1">
    <property type="nucleotide sequence ID" value="NZ_BAAAHG010000017.1"/>
</dbReference>
<dbReference type="EMBL" id="BAAAHG010000017">
    <property type="protein sequence ID" value="GAA0913404.1"/>
    <property type="molecule type" value="Genomic_DNA"/>
</dbReference>
<sequence>MTYHRVRRDKVEFDVRWLCRDRFVPAVSVQCPESIEVYRVVSKNEWGEVLSCSQAELEQWDAAVRTCLGSLSRALEDLYRAHGGQECKVNLYTGRRSRTEIPQPFPWPGRRKRMRKRSEQAQRAFAAAVQRAEEEYRPVREEIARRLAEHKAEEEARERARREEEARRLSVLNAVAAKRVWLFTVAEAGSPVFVHRTDVPAALALPDSPAESSPEDGLTAGQLEERLLALVRGSDRTVEIQWDTAAQAEVERECRAQDVPVSFWKWWDTVTKDLWKDSRQGPQPFSFSSSRSSRSSFVSGVSGAGRYIGGYDGGGYDGGGFSGFSGIGSF</sequence>
<protein>
    <submittedName>
        <fullName evidence="1">Uncharacterized protein</fullName>
    </submittedName>
</protein>